<feature type="compositionally biased region" description="Polar residues" evidence="1">
    <location>
        <begin position="70"/>
        <end position="84"/>
    </location>
</feature>
<evidence type="ECO:0000313" key="4">
    <source>
        <dbReference type="EMBL" id="NVE94670.1"/>
    </source>
</evidence>
<protein>
    <submittedName>
        <fullName evidence="4">LPXTG cell wall anchor domain-containing protein</fullName>
    </submittedName>
</protein>
<dbReference type="EMBL" id="JABWTA010000001">
    <property type="protein sequence ID" value="NVE94670.1"/>
    <property type="molecule type" value="Genomic_DNA"/>
</dbReference>
<keyword evidence="2" id="KW-0472">Membrane</keyword>
<feature type="signal peptide" evidence="3">
    <location>
        <begin position="1"/>
        <end position="22"/>
    </location>
</feature>
<feature type="region of interest" description="Disordered" evidence="1">
    <location>
        <begin position="25"/>
        <end position="163"/>
    </location>
</feature>
<keyword evidence="5" id="KW-1185">Reference proteome</keyword>
<gene>
    <name evidence="4" type="ORF">HUO12_07140</name>
</gene>
<evidence type="ECO:0000256" key="2">
    <source>
        <dbReference type="SAM" id="Phobius"/>
    </source>
</evidence>
<feature type="transmembrane region" description="Helical" evidence="2">
    <location>
        <begin position="172"/>
        <end position="192"/>
    </location>
</feature>
<dbReference type="Proteomes" id="UP000546031">
    <property type="component" value="Unassembled WGS sequence"/>
</dbReference>
<feature type="compositionally biased region" description="Pro residues" evidence="1">
    <location>
        <begin position="33"/>
        <end position="43"/>
    </location>
</feature>
<reference evidence="4 5" key="1">
    <citation type="submission" date="2020-06" db="EMBL/GenBank/DDBJ databases">
        <title>Altererythrobacter lutimaris sp. nov., a marine bacterium isolated from a tidal flat.</title>
        <authorList>
            <person name="Kim D."/>
            <person name="Yoo Y."/>
            <person name="Kim J.-J."/>
        </authorList>
    </citation>
    <scope>NUCLEOTIDE SEQUENCE [LARGE SCALE GENOMIC DNA]</scope>
    <source>
        <strain evidence="4 5">JGD-16</strain>
    </source>
</reference>
<comment type="caution">
    <text evidence="4">The sequence shown here is derived from an EMBL/GenBank/DDBJ whole genome shotgun (WGS) entry which is preliminary data.</text>
</comment>
<accession>A0A850HAW8</accession>
<dbReference type="NCBIfam" id="TIGR01167">
    <property type="entry name" value="LPXTG_anchor"/>
    <property type="match status" value="1"/>
</dbReference>
<feature type="compositionally biased region" description="Low complexity" evidence="1">
    <location>
        <begin position="44"/>
        <end position="58"/>
    </location>
</feature>
<feature type="chain" id="PRO_5032522207" evidence="3">
    <location>
        <begin position="23"/>
        <end position="374"/>
    </location>
</feature>
<name>A0A850HAW8_9SPHN</name>
<keyword evidence="3" id="KW-0732">Signal</keyword>
<organism evidence="4 5">
    <name type="scientific">Altererythrobacter lutimaris</name>
    <dbReference type="NCBI Taxonomy" id="2743979"/>
    <lineage>
        <taxon>Bacteria</taxon>
        <taxon>Pseudomonadati</taxon>
        <taxon>Pseudomonadota</taxon>
        <taxon>Alphaproteobacteria</taxon>
        <taxon>Sphingomonadales</taxon>
        <taxon>Erythrobacteraceae</taxon>
        <taxon>Altererythrobacter</taxon>
    </lineage>
</organism>
<evidence type="ECO:0000256" key="1">
    <source>
        <dbReference type="SAM" id="MobiDB-lite"/>
    </source>
</evidence>
<dbReference type="AlphaFoldDB" id="A0A850HAW8"/>
<dbReference type="PRINTS" id="PR01217">
    <property type="entry name" value="PRICHEXTENSN"/>
</dbReference>
<keyword evidence="2" id="KW-0812">Transmembrane</keyword>
<keyword evidence="2" id="KW-1133">Transmembrane helix</keyword>
<feature type="region of interest" description="Disordered" evidence="1">
    <location>
        <begin position="353"/>
        <end position="374"/>
    </location>
</feature>
<proteinExistence type="predicted"/>
<evidence type="ECO:0000256" key="3">
    <source>
        <dbReference type="SAM" id="SignalP"/>
    </source>
</evidence>
<evidence type="ECO:0000313" key="5">
    <source>
        <dbReference type="Proteomes" id="UP000546031"/>
    </source>
</evidence>
<sequence>MRIIARLLPLSILAVFCASASAQQSPQDFTLPEPTPTSTPRPQGPVDDTGVVPVGPRVIPTDRPTPQPSETPASAPGTETTPAPVNTPPARPVVLPASPVPSPAATPTTTRPQPSPVETVPAPLPAAPPTDGVVGGDSTGSPAGLPALPTQDDSVTSAPTASSEATASDMPWLYIFGGLIGLLALAGGFLFWKRRRENAPPPVIKRPVVDAALDQVGMSAVPPRYEIGFEVEGLNRSVMAVMVSGRIVVKNRGERAIRDVQLFAEFTSAHHPSAKTEGNLAEVATVPRVGPHQTHRERVNLRLPIDQISALNRAGVPVFVPLLRVRSAIDGTEPKRLDFVLGNLTAETGQKLQPLRLDGPPGAYDNLRGHPLTT</sequence>